<feature type="region of interest" description="Disordered" evidence="1">
    <location>
        <begin position="1"/>
        <end position="105"/>
    </location>
</feature>
<dbReference type="RefSeq" id="XP_019533199.2">
    <property type="nucleotide sequence ID" value="XM_019677654.3"/>
</dbReference>
<keyword evidence="4" id="KW-1185">Reference proteome</keyword>
<dbReference type="SUPFAM" id="SSF52540">
    <property type="entry name" value="P-loop containing nucleoside triphosphate hydrolases"/>
    <property type="match status" value="1"/>
</dbReference>
<dbReference type="InterPro" id="IPR027417">
    <property type="entry name" value="P-loop_NTPase"/>
</dbReference>
<evidence type="ECO:0000313" key="4">
    <source>
        <dbReference type="Proteomes" id="UP000069940"/>
    </source>
</evidence>
<feature type="transmembrane region" description="Helical" evidence="2">
    <location>
        <begin position="113"/>
        <end position="133"/>
    </location>
</feature>
<proteinExistence type="predicted"/>
<reference evidence="4" key="1">
    <citation type="journal article" date="2015" name="Proc. Natl. Acad. Sci. U.S.A.">
        <title>Genome sequence of the Asian Tiger mosquito, Aedes albopictus, reveals insights into its biology, genetics, and evolution.</title>
        <authorList>
            <person name="Chen X.G."/>
            <person name="Jiang X."/>
            <person name="Gu J."/>
            <person name="Xu M."/>
            <person name="Wu Y."/>
            <person name="Deng Y."/>
            <person name="Zhang C."/>
            <person name="Bonizzoni M."/>
            <person name="Dermauw W."/>
            <person name="Vontas J."/>
            <person name="Armbruster P."/>
            <person name="Huang X."/>
            <person name="Yang Y."/>
            <person name="Zhang H."/>
            <person name="He W."/>
            <person name="Peng H."/>
            <person name="Liu Y."/>
            <person name="Wu K."/>
            <person name="Chen J."/>
            <person name="Lirakis M."/>
            <person name="Topalis P."/>
            <person name="Van Leeuwen T."/>
            <person name="Hall A.B."/>
            <person name="Jiang X."/>
            <person name="Thorpe C."/>
            <person name="Mueller R.L."/>
            <person name="Sun C."/>
            <person name="Waterhouse R.M."/>
            <person name="Yan G."/>
            <person name="Tu Z.J."/>
            <person name="Fang X."/>
            <person name="James A.A."/>
        </authorList>
    </citation>
    <scope>NUCLEOTIDE SEQUENCE [LARGE SCALE GENOMIC DNA]</scope>
    <source>
        <strain evidence="4">Foshan</strain>
    </source>
</reference>
<sequence>MLDKDDDQQLDAVSIFSGSSGGQSDLHLHRKPRQYDFSFSLPSPQQQQQQPMDVDTSGGGPIQLSLATPRPGEKKQKLNSGRARVKMRKLASGETDSSEAGDRGCSGGKTLRLRTVVCCSVVLLVAVLVVLIGKQDLREEFWKRYKEQYHELLYGVEDYCNQEFDFSATAGALSSGVIGQLEATAKSEEIVNRRRNERCTSIALLGSTGVGKSLMADIIAKTFQWQSNVHHFFWDYTFTPAKRFERFQSFLYGIRHGRDVELRCGRSLIIVDHLGSGDVDTINKIDARLRFVADKDDVQLMVLYVFQGALTRDNPEAVQHLSRFIERVQLRSLKEDDLRACIRLEAAEFGVDLDQHPGLLEELTSSVDWERYGCKPVRAKLAFHSQFSKNDS</sequence>
<evidence type="ECO:0000256" key="1">
    <source>
        <dbReference type="SAM" id="MobiDB-lite"/>
    </source>
</evidence>
<keyword evidence="2" id="KW-0472">Membrane</keyword>
<name>A0ABM1Y9K9_AEDAL</name>
<dbReference type="Gene3D" id="3.40.50.300">
    <property type="entry name" value="P-loop containing nucleotide triphosphate hydrolases"/>
    <property type="match status" value="1"/>
</dbReference>
<dbReference type="Proteomes" id="UP000069940">
    <property type="component" value="Unassembled WGS sequence"/>
</dbReference>
<keyword evidence="2" id="KW-0812">Transmembrane</keyword>
<dbReference type="GeneID" id="109404730"/>
<evidence type="ECO:0000313" key="3">
    <source>
        <dbReference type="EnsemblMetazoa" id="AALFPA23_007045.P9344"/>
    </source>
</evidence>
<accession>A0ABM1Y9K9</accession>
<protein>
    <submittedName>
        <fullName evidence="3">Uncharacterized protein</fullName>
    </submittedName>
</protein>
<reference evidence="3" key="2">
    <citation type="submission" date="2025-05" db="UniProtKB">
        <authorList>
            <consortium name="EnsemblMetazoa"/>
        </authorList>
    </citation>
    <scope>IDENTIFICATION</scope>
    <source>
        <strain evidence="3">Foshan</strain>
    </source>
</reference>
<evidence type="ECO:0000256" key="2">
    <source>
        <dbReference type="SAM" id="Phobius"/>
    </source>
</evidence>
<organism evidence="3 4">
    <name type="scientific">Aedes albopictus</name>
    <name type="common">Asian tiger mosquito</name>
    <name type="synonym">Stegomyia albopicta</name>
    <dbReference type="NCBI Taxonomy" id="7160"/>
    <lineage>
        <taxon>Eukaryota</taxon>
        <taxon>Metazoa</taxon>
        <taxon>Ecdysozoa</taxon>
        <taxon>Arthropoda</taxon>
        <taxon>Hexapoda</taxon>
        <taxon>Insecta</taxon>
        <taxon>Pterygota</taxon>
        <taxon>Neoptera</taxon>
        <taxon>Endopterygota</taxon>
        <taxon>Diptera</taxon>
        <taxon>Nematocera</taxon>
        <taxon>Culicoidea</taxon>
        <taxon>Culicidae</taxon>
        <taxon>Culicinae</taxon>
        <taxon>Aedini</taxon>
        <taxon>Aedes</taxon>
        <taxon>Stegomyia</taxon>
    </lineage>
</organism>
<dbReference type="EnsemblMetazoa" id="AALFPA23_007045.R9344">
    <property type="protein sequence ID" value="AALFPA23_007045.P9344"/>
    <property type="gene ID" value="AALFPA23_007045"/>
</dbReference>
<keyword evidence="2" id="KW-1133">Transmembrane helix</keyword>